<dbReference type="InterPro" id="IPR000644">
    <property type="entry name" value="CBS_dom"/>
</dbReference>
<feature type="transmembrane region" description="Helical" evidence="2">
    <location>
        <begin position="132"/>
        <end position="150"/>
    </location>
</feature>
<dbReference type="CDD" id="cd04600">
    <property type="entry name" value="CBS_pair_HPP_assoc"/>
    <property type="match status" value="1"/>
</dbReference>
<comment type="caution">
    <text evidence="4">The sequence shown here is derived from an EMBL/GenBank/DDBJ whole genome shotgun (WGS) entry which is preliminary data.</text>
</comment>
<evidence type="ECO:0000256" key="1">
    <source>
        <dbReference type="PROSITE-ProRule" id="PRU00703"/>
    </source>
</evidence>
<feature type="domain" description="CBS" evidence="3">
    <location>
        <begin position="348"/>
        <end position="405"/>
    </location>
</feature>
<feature type="domain" description="CBS" evidence="3">
    <location>
        <begin position="268"/>
        <end position="324"/>
    </location>
</feature>
<reference evidence="4 5" key="1">
    <citation type="submission" date="2024-08" db="EMBL/GenBank/DDBJ databases">
        <authorList>
            <person name="Feng Z."/>
            <person name="Ronholm J."/>
        </authorList>
    </citation>
    <scope>NUCLEOTIDE SEQUENCE [LARGE SCALE GENOMIC DNA]</scope>
    <source>
        <strain evidence="4 5">4-AB0-8</strain>
    </source>
</reference>
<keyword evidence="2" id="KW-1133">Transmembrane helix</keyword>
<keyword evidence="1" id="KW-0129">CBS domain</keyword>
<dbReference type="RefSeq" id="WP_370894111.1">
    <property type="nucleotide sequence ID" value="NZ_JBGJLR010000025.1"/>
</dbReference>
<gene>
    <name evidence="4" type="ORF">ACBP88_15980</name>
</gene>
<name>A0ABV4IIC8_9BURK</name>
<evidence type="ECO:0000259" key="3">
    <source>
        <dbReference type="PROSITE" id="PS51371"/>
    </source>
</evidence>
<sequence>MLLECVVRAHALGTMVDPFKNSPTSTLDASRAQLSRWGLWLRNFLPASVRVGYSEACRMALGVALGLLVTGMLSRWWSDSVGNIWMVSSLGASAVLLFGMPASPMAQPWPVLVGTVLSALVGAAAQALIVDTALACAVAVGLSVMLMVPLRCMHPPGAGFAAYVVLEHINGVALVAFPILFNVAVLLLCAVIYNALTGKRYPHPQHSLKRGFSSDGNGVFAPEDLDAALKHYNQVLDISRADLEGLMHIAGRSAFNRNFGNLRCVDIMSQPVFAVEPGVPQKEAWALMKQERVKALPVVDADGVVLGIVSISDFVRQATLDAPEGVAQRIRHLVTGRSAQKAKVEALMETEAQVVEASCLLVDLVPLFSTGGCHHLPVVDAQRKLVGIVTQTDLIRALSAAIGGSQKR</sequence>
<evidence type="ECO:0000313" key="5">
    <source>
        <dbReference type="Proteomes" id="UP001567350"/>
    </source>
</evidence>
<feature type="transmembrane region" description="Helical" evidence="2">
    <location>
        <begin position="171"/>
        <end position="196"/>
    </location>
</feature>
<dbReference type="InterPro" id="IPR058581">
    <property type="entry name" value="TM_HPP"/>
</dbReference>
<dbReference type="Pfam" id="PF00571">
    <property type="entry name" value="CBS"/>
    <property type="match status" value="2"/>
</dbReference>
<keyword evidence="2" id="KW-0472">Membrane</keyword>
<feature type="transmembrane region" description="Helical" evidence="2">
    <location>
        <begin position="84"/>
        <end position="102"/>
    </location>
</feature>
<dbReference type="EMBL" id="JBGJLR010000025">
    <property type="protein sequence ID" value="MEZ2740921.1"/>
    <property type="molecule type" value="Genomic_DNA"/>
</dbReference>
<keyword evidence="2" id="KW-0812">Transmembrane</keyword>
<dbReference type="Pfam" id="PF04982">
    <property type="entry name" value="TM_HPP"/>
    <property type="match status" value="1"/>
</dbReference>
<dbReference type="PROSITE" id="PS51371">
    <property type="entry name" value="CBS"/>
    <property type="match status" value="2"/>
</dbReference>
<accession>A0ABV4IIC8</accession>
<protein>
    <submittedName>
        <fullName evidence="4">HPP family protein</fullName>
    </submittedName>
</protein>
<evidence type="ECO:0000313" key="4">
    <source>
        <dbReference type="EMBL" id="MEZ2740921.1"/>
    </source>
</evidence>
<keyword evidence="5" id="KW-1185">Reference proteome</keyword>
<dbReference type="SUPFAM" id="SSF54631">
    <property type="entry name" value="CBS-domain pair"/>
    <property type="match status" value="1"/>
</dbReference>
<proteinExistence type="predicted"/>
<dbReference type="Proteomes" id="UP001567350">
    <property type="component" value="Unassembled WGS sequence"/>
</dbReference>
<dbReference type="SMART" id="SM00116">
    <property type="entry name" value="CBS"/>
    <property type="match status" value="2"/>
</dbReference>
<dbReference type="InterPro" id="IPR046342">
    <property type="entry name" value="CBS_dom_sf"/>
</dbReference>
<organism evidence="4 5">
    <name type="scientific">Comamonas jiangduensis</name>
    <dbReference type="NCBI Taxonomy" id="1194168"/>
    <lineage>
        <taxon>Bacteria</taxon>
        <taxon>Pseudomonadati</taxon>
        <taxon>Pseudomonadota</taxon>
        <taxon>Betaproteobacteria</taxon>
        <taxon>Burkholderiales</taxon>
        <taxon>Comamonadaceae</taxon>
        <taxon>Comamonas</taxon>
    </lineage>
</organism>
<dbReference type="InterPro" id="IPR007065">
    <property type="entry name" value="HPP"/>
</dbReference>
<feature type="transmembrane region" description="Helical" evidence="2">
    <location>
        <begin position="109"/>
        <end position="126"/>
    </location>
</feature>
<evidence type="ECO:0000256" key="2">
    <source>
        <dbReference type="SAM" id="Phobius"/>
    </source>
</evidence>
<dbReference type="PANTHER" id="PTHR33741:SF5">
    <property type="entry name" value="TRANSMEMBRANE PROTEIN DDB_G0269096-RELATED"/>
    <property type="match status" value="1"/>
</dbReference>
<dbReference type="PANTHER" id="PTHR33741">
    <property type="entry name" value="TRANSMEMBRANE PROTEIN DDB_G0269096-RELATED"/>
    <property type="match status" value="1"/>
</dbReference>
<dbReference type="Gene3D" id="3.10.580.10">
    <property type="entry name" value="CBS-domain"/>
    <property type="match status" value="1"/>
</dbReference>